<sequence length="60" mass="7285">MYIRYGRLVLNVQYVKRASAQEIQKIRRKDAILSYWKILTYVLISYFESFQLSTFNSRSE</sequence>
<accession>A0A517XFW1</accession>
<name>A0A3D3R5C3_9PLAN</name>
<dbReference type="AlphaFoldDB" id="A0A3D3R5C3"/>
<evidence type="ECO:0000313" key="1">
    <source>
        <dbReference type="EMBL" id="HCO23959.1"/>
    </source>
</evidence>
<gene>
    <name evidence="1" type="ORF">DIT97_13250</name>
</gene>
<reference evidence="1 2" key="1">
    <citation type="journal article" date="2018" name="Nat. Biotechnol.">
        <title>A standardized bacterial taxonomy based on genome phylogeny substantially revises the tree of life.</title>
        <authorList>
            <person name="Parks D.H."/>
            <person name="Chuvochina M."/>
            <person name="Waite D.W."/>
            <person name="Rinke C."/>
            <person name="Skarshewski A."/>
            <person name="Chaumeil P.A."/>
            <person name="Hugenholtz P."/>
        </authorList>
    </citation>
    <scope>NUCLEOTIDE SEQUENCE [LARGE SCALE GENOMIC DNA]</scope>
    <source>
        <strain evidence="1">UBA9375</strain>
    </source>
</reference>
<dbReference type="Proteomes" id="UP000263642">
    <property type="component" value="Unassembled WGS sequence"/>
</dbReference>
<protein>
    <submittedName>
        <fullName evidence="1">Uncharacterized protein</fullName>
    </submittedName>
</protein>
<comment type="caution">
    <text evidence="1">The sequence shown here is derived from an EMBL/GenBank/DDBJ whole genome shotgun (WGS) entry which is preliminary data.</text>
</comment>
<accession>A0A3D3R5C3</accession>
<organism evidence="1 2">
    <name type="scientific">Gimesia maris</name>
    <dbReference type="NCBI Taxonomy" id="122"/>
    <lineage>
        <taxon>Bacteria</taxon>
        <taxon>Pseudomonadati</taxon>
        <taxon>Planctomycetota</taxon>
        <taxon>Planctomycetia</taxon>
        <taxon>Planctomycetales</taxon>
        <taxon>Planctomycetaceae</taxon>
        <taxon>Gimesia</taxon>
    </lineage>
</organism>
<dbReference type="EMBL" id="DQAY01000076">
    <property type="protein sequence ID" value="HCO23959.1"/>
    <property type="molecule type" value="Genomic_DNA"/>
</dbReference>
<proteinExistence type="predicted"/>
<evidence type="ECO:0000313" key="2">
    <source>
        <dbReference type="Proteomes" id="UP000263642"/>
    </source>
</evidence>